<protein>
    <submittedName>
        <fullName evidence="2">Uncharacterized protein</fullName>
    </submittedName>
</protein>
<feature type="transmembrane region" description="Helical" evidence="1">
    <location>
        <begin position="12"/>
        <end position="30"/>
    </location>
</feature>
<dbReference type="Proteomes" id="UP000054359">
    <property type="component" value="Unassembled WGS sequence"/>
</dbReference>
<keyword evidence="1" id="KW-1133">Transmembrane helix</keyword>
<feature type="non-terminal residue" evidence="2">
    <location>
        <position position="35"/>
    </location>
</feature>
<keyword evidence="1" id="KW-0812">Transmembrane</keyword>
<keyword evidence="3" id="KW-1185">Reference proteome</keyword>
<gene>
    <name evidence="2" type="ORF">X975_12216</name>
</gene>
<evidence type="ECO:0000313" key="3">
    <source>
        <dbReference type="Proteomes" id="UP000054359"/>
    </source>
</evidence>
<dbReference type="EMBL" id="KK117419">
    <property type="protein sequence ID" value="KFM70427.1"/>
    <property type="molecule type" value="Genomic_DNA"/>
</dbReference>
<reference evidence="2 3" key="1">
    <citation type="submission" date="2013-11" db="EMBL/GenBank/DDBJ databases">
        <title>Genome sequencing of Stegodyphus mimosarum.</title>
        <authorList>
            <person name="Bechsgaard J."/>
        </authorList>
    </citation>
    <scope>NUCLEOTIDE SEQUENCE [LARGE SCALE GENOMIC DNA]</scope>
</reference>
<sequence length="35" mass="4056">MHNMFRTFVRRLGCKISLGLATVMICQSVVMKRDL</sequence>
<name>A0A087TZ88_STEMI</name>
<proteinExistence type="predicted"/>
<evidence type="ECO:0000313" key="2">
    <source>
        <dbReference type="EMBL" id="KFM70427.1"/>
    </source>
</evidence>
<organism evidence="2 3">
    <name type="scientific">Stegodyphus mimosarum</name>
    <name type="common">African social velvet spider</name>
    <dbReference type="NCBI Taxonomy" id="407821"/>
    <lineage>
        <taxon>Eukaryota</taxon>
        <taxon>Metazoa</taxon>
        <taxon>Ecdysozoa</taxon>
        <taxon>Arthropoda</taxon>
        <taxon>Chelicerata</taxon>
        <taxon>Arachnida</taxon>
        <taxon>Araneae</taxon>
        <taxon>Araneomorphae</taxon>
        <taxon>Entelegynae</taxon>
        <taxon>Eresoidea</taxon>
        <taxon>Eresidae</taxon>
        <taxon>Stegodyphus</taxon>
    </lineage>
</organism>
<keyword evidence="1" id="KW-0472">Membrane</keyword>
<evidence type="ECO:0000256" key="1">
    <source>
        <dbReference type="SAM" id="Phobius"/>
    </source>
</evidence>
<accession>A0A087TZ88</accession>
<dbReference type="AlphaFoldDB" id="A0A087TZ88"/>